<dbReference type="PANTHER" id="PTHR45749">
    <property type="match status" value="1"/>
</dbReference>
<gene>
    <name evidence="1" type="ORF">g.172416</name>
</gene>
<evidence type="ECO:0000313" key="1">
    <source>
        <dbReference type="EMBL" id="MBY75877.1"/>
    </source>
</evidence>
<name>A0A2S2QDR4_9HEMI</name>
<reference evidence="1" key="1">
    <citation type="submission" date="2018-04" db="EMBL/GenBank/DDBJ databases">
        <title>Transcriptome assembly of Sipha flava.</title>
        <authorList>
            <person name="Scully E.D."/>
            <person name="Geib S.M."/>
            <person name="Palmer N.A."/>
            <person name="Koch K."/>
            <person name="Bradshaw J."/>
            <person name="Heng-Moss T."/>
            <person name="Sarath G."/>
        </authorList>
    </citation>
    <scope>NUCLEOTIDE SEQUENCE</scope>
</reference>
<dbReference type="OrthoDB" id="8196265at2759"/>
<dbReference type="AlphaFoldDB" id="A0A2S2QDR4"/>
<organism evidence="1">
    <name type="scientific">Sipha flava</name>
    <name type="common">yellow sugarcane aphid</name>
    <dbReference type="NCBI Taxonomy" id="143950"/>
    <lineage>
        <taxon>Eukaryota</taxon>
        <taxon>Metazoa</taxon>
        <taxon>Ecdysozoa</taxon>
        <taxon>Arthropoda</taxon>
        <taxon>Hexapoda</taxon>
        <taxon>Insecta</taxon>
        <taxon>Pterygota</taxon>
        <taxon>Neoptera</taxon>
        <taxon>Paraneoptera</taxon>
        <taxon>Hemiptera</taxon>
        <taxon>Sternorrhyncha</taxon>
        <taxon>Aphidomorpha</taxon>
        <taxon>Aphidoidea</taxon>
        <taxon>Aphididae</taxon>
        <taxon>Sipha</taxon>
    </lineage>
</organism>
<accession>A0A2S2QDR4</accession>
<protein>
    <submittedName>
        <fullName evidence="1">Uncharacterized protein</fullName>
    </submittedName>
</protein>
<proteinExistence type="predicted"/>
<dbReference type="PANTHER" id="PTHR45749:SF28">
    <property type="entry name" value="ZINC FINGER MYM-TYPE PROTEIN 1-LIKE-RELATED"/>
    <property type="match status" value="1"/>
</dbReference>
<sequence length="123" mass="14450">MHETSKDHIHNFMGLVCLKKNKSTIADTLSERARLNKTIYNENVRKNRLILLQLIEVTLMLRKQELAFRSHDERSTSSNQGNFRKVFNLLIKRNDELLSHYNKISNVFTGKSKTIQNEIIYCV</sequence>
<dbReference type="EMBL" id="GGMS01006674">
    <property type="protein sequence ID" value="MBY75877.1"/>
    <property type="molecule type" value="Transcribed_RNA"/>
</dbReference>